<proteinExistence type="inferred from homology"/>
<gene>
    <name evidence="6" type="ORF">CTAYLR_001044</name>
</gene>
<dbReference type="GO" id="GO:0043565">
    <property type="term" value="F:sequence-specific DNA binding"/>
    <property type="evidence" value="ECO:0007669"/>
    <property type="project" value="InterPro"/>
</dbReference>
<dbReference type="Pfam" id="PF00447">
    <property type="entry name" value="HSF_DNA-bind"/>
    <property type="match status" value="1"/>
</dbReference>
<comment type="similarity">
    <text evidence="4">Belongs to the HSF family.</text>
</comment>
<evidence type="ECO:0000256" key="3">
    <source>
        <dbReference type="ARBA" id="ARBA00023242"/>
    </source>
</evidence>
<evidence type="ECO:0000256" key="2">
    <source>
        <dbReference type="ARBA" id="ARBA00023125"/>
    </source>
</evidence>
<dbReference type="SUPFAM" id="SSF46785">
    <property type="entry name" value="Winged helix' DNA-binding domain"/>
    <property type="match status" value="1"/>
</dbReference>
<keyword evidence="3" id="KW-0539">Nucleus</keyword>
<dbReference type="Proteomes" id="UP001230188">
    <property type="component" value="Unassembled WGS sequence"/>
</dbReference>
<keyword evidence="7" id="KW-1185">Reference proteome</keyword>
<sequence>MDCCDDLLDDGPLFPGALDGEHDLTPRLFLMNVSEYCKAPLFNAPKTRSSGWTREVLFRGEDDEKKRFPEKLVELLSDPGLAEVIRWESKALVVLDARRFVNEIVPQYFSGTRTKSLKSFHRQLNYYGFEVQRGASISCLKSYVHRDPTILHVHDLLRLTRYRPKRRRDAAPDRRLKMIRSTRPTSLPCALPSF</sequence>
<dbReference type="InterPro" id="IPR036390">
    <property type="entry name" value="WH_DNA-bd_sf"/>
</dbReference>
<dbReference type="AlphaFoldDB" id="A0AAD7UFJ8"/>
<accession>A0AAD7UFJ8</accession>
<reference evidence="6" key="1">
    <citation type="submission" date="2023-01" db="EMBL/GenBank/DDBJ databases">
        <title>Metagenome sequencing of chrysophaentin producing Chrysophaeum taylorii.</title>
        <authorList>
            <person name="Davison J."/>
            <person name="Bewley C."/>
        </authorList>
    </citation>
    <scope>NUCLEOTIDE SEQUENCE</scope>
    <source>
        <strain evidence="6">NIES-1699</strain>
    </source>
</reference>
<evidence type="ECO:0000256" key="4">
    <source>
        <dbReference type="RuleBase" id="RU004020"/>
    </source>
</evidence>
<feature type="domain" description="HSF-type DNA-binding" evidence="5">
    <location>
        <begin position="64"/>
        <end position="163"/>
    </location>
</feature>
<name>A0AAD7UFJ8_9STRA</name>
<evidence type="ECO:0000256" key="1">
    <source>
        <dbReference type="ARBA" id="ARBA00004123"/>
    </source>
</evidence>
<dbReference type="PANTHER" id="PTHR10015:SF206">
    <property type="entry name" value="HSF-TYPE DNA-BINDING DOMAIN-CONTAINING PROTEIN"/>
    <property type="match status" value="1"/>
</dbReference>
<dbReference type="EMBL" id="JAQMWT010000322">
    <property type="protein sequence ID" value="KAJ8604784.1"/>
    <property type="molecule type" value="Genomic_DNA"/>
</dbReference>
<dbReference type="PANTHER" id="PTHR10015">
    <property type="entry name" value="HEAT SHOCK TRANSCRIPTION FACTOR"/>
    <property type="match status" value="1"/>
</dbReference>
<comment type="caution">
    <text evidence="6">The sequence shown here is derived from an EMBL/GenBank/DDBJ whole genome shotgun (WGS) entry which is preliminary data.</text>
</comment>
<keyword evidence="2" id="KW-0238">DNA-binding</keyword>
<evidence type="ECO:0000259" key="5">
    <source>
        <dbReference type="SMART" id="SM00415"/>
    </source>
</evidence>
<protein>
    <recommendedName>
        <fullName evidence="5">HSF-type DNA-binding domain-containing protein</fullName>
    </recommendedName>
</protein>
<evidence type="ECO:0000313" key="6">
    <source>
        <dbReference type="EMBL" id="KAJ8604784.1"/>
    </source>
</evidence>
<dbReference type="GO" id="GO:0003700">
    <property type="term" value="F:DNA-binding transcription factor activity"/>
    <property type="evidence" value="ECO:0007669"/>
    <property type="project" value="InterPro"/>
</dbReference>
<dbReference type="InterPro" id="IPR036388">
    <property type="entry name" value="WH-like_DNA-bd_sf"/>
</dbReference>
<organism evidence="6 7">
    <name type="scientific">Chrysophaeum taylorii</name>
    <dbReference type="NCBI Taxonomy" id="2483200"/>
    <lineage>
        <taxon>Eukaryota</taxon>
        <taxon>Sar</taxon>
        <taxon>Stramenopiles</taxon>
        <taxon>Ochrophyta</taxon>
        <taxon>Pelagophyceae</taxon>
        <taxon>Pelagomonadales</taxon>
        <taxon>Pelagomonadaceae</taxon>
        <taxon>Chrysophaeum</taxon>
    </lineage>
</organism>
<dbReference type="Gene3D" id="1.10.10.10">
    <property type="entry name" value="Winged helix-like DNA-binding domain superfamily/Winged helix DNA-binding domain"/>
    <property type="match status" value="1"/>
</dbReference>
<dbReference type="SMART" id="SM00415">
    <property type="entry name" value="HSF"/>
    <property type="match status" value="1"/>
</dbReference>
<dbReference type="InterPro" id="IPR000232">
    <property type="entry name" value="HSF_DNA-bd"/>
</dbReference>
<evidence type="ECO:0000313" key="7">
    <source>
        <dbReference type="Proteomes" id="UP001230188"/>
    </source>
</evidence>
<comment type="subcellular location">
    <subcellularLocation>
        <location evidence="1">Nucleus</location>
    </subcellularLocation>
</comment>
<dbReference type="GO" id="GO:0005634">
    <property type="term" value="C:nucleus"/>
    <property type="evidence" value="ECO:0007669"/>
    <property type="project" value="UniProtKB-SubCell"/>
</dbReference>